<dbReference type="Gene3D" id="1.20.58.300">
    <property type="entry name" value="FlgN-like"/>
    <property type="match status" value="1"/>
</dbReference>
<reference evidence="5" key="1">
    <citation type="submission" date="2015-06" db="EMBL/GenBank/DDBJ databases">
        <title>Comparative genomics of Burkholderia leaf nodule symbionts.</title>
        <authorList>
            <person name="Carlier A."/>
            <person name="Eberl L."/>
            <person name="Pinto-Carbo M."/>
        </authorList>
    </citation>
    <scope>NUCLEOTIDE SEQUENCE [LARGE SCALE GENOMIC DNA]</scope>
    <source>
        <strain evidence="5">UZHbot4</strain>
    </source>
</reference>
<evidence type="ECO:0000256" key="2">
    <source>
        <dbReference type="ARBA" id="ARBA00007703"/>
    </source>
</evidence>
<protein>
    <submittedName>
        <fullName evidence="4">Flagellar biosynthesis protein FlgN</fullName>
    </submittedName>
</protein>
<keyword evidence="4" id="KW-0969">Cilium</keyword>
<dbReference type="EMBL" id="LFJJ01000041">
    <property type="protein sequence ID" value="KND60881.1"/>
    <property type="molecule type" value="Genomic_DNA"/>
</dbReference>
<keyword evidence="5" id="KW-1185">Reference proteome</keyword>
<keyword evidence="3" id="KW-1005">Bacterial flagellum biogenesis</keyword>
<evidence type="ECO:0000256" key="3">
    <source>
        <dbReference type="ARBA" id="ARBA00022795"/>
    </source>
</evidence>
<comment type="function">
    <text evidence="1">Required for the efficient initiation of filament assembly.</text>
</comment>
<gene>
    <name evidence="4" type="ORF">BVER_00982</name>
</gene>
<dbReference type="InterPro" id="IPR036679">
    <property type="entry name" value="FlgN-like_sf"/>
</dbReference>
<keyword evidence="4" id="KW-0966">Cell projection</keyword>
<name>A0A0L0MF02_9BURK</name>
<dbReference type="SUPFAM" id="SSF140566">
    <property type="entry name" value="FlgN-like"/>
    <property type="match status" value="1"/>
</dbReference>
<dbReference type="PATRIC" id="fig|242163.4.peg.5025"/>
<dbReference type="GO" id="GO:0044780">
    <property type="term" value="P:bacterial-type flagellum assembly"/>
    <property type="evidence" value="ECO:0007669"/>
    <property type="project" value="InterPro"/>
</dbReference>
<dbReference type="Proteomes" id="UP000036959">
    <property type="component" value="Unassembled WGS sequence"/>
</dbReference>
<comment type="caution">
    <text evidence="4">The sequence shown here is derived from an EMBL/GenBank/DDBJ whole genome shotgun (WGS) entry which is preliminary data.</text>
</comment>
<sequence>MKDALLATVTEEVAAVQAFEALLVTEEKALIAAQPDALPGIIEKKTALTERIAALEQERDSRLTEMGLPQGAAGMDAASAGDARITEQWALLRAAARRARQGNNNNGVLIRTRMEYNRKALAALQVSPAKTGFYGPDGRVPGV</sequence>
<keyword evidence="4" id="KW-0282">Flagellum</keyword>
<comment type="similarity">
    <text evidence="2">Belongs to the FlgN family.</text>
</comment>
<evidence type="ECO:0000256" key="1">
    <source>
        <dbReference type="ARBA" id="ARBA00002397"/>
    </source>
</evidence>
<evidence type="ECO:0000313" key="4">
    <source>
        <dbReference type="EMBL" id="KND60881.1"/>
    </source>
</evidence>
<accession>A0A0L0MF02</accession>
<dbReference type="AlphaFoldDB" id="A0A0L0MF02"/>
<proteinExistence type="inferred from homology"/>
<dbReference type="Pfam" id="PF05130">
    <property type="entry name" value="FlgN"/>
    <property type="match status" value="1"/>
</dbReference>
<evidence type="ECO:0000313" key="5">
    <source>
        <dbReference type="Proteomes" id="UP000036959"/>
    </source>
</evidence>
<dbReference type="InterPro" id="IPR007809">
    <property type="entry name" value="FlgN-like"/>
</dbReference>
<dbReference type="OrthoDB" id="8641527at2"/>
<organism evidence="4 5">
    <name type="scientific">Candidatus Burkholderia verschuerenii</name>
    <dbReference type="NCBI Taxonomy" id="242163"/>
    <lineage>
        <taxon>Bacteria</taxon>
        <taxon>Pseudomonadati</taxon>
        <taxon>Pseudomonadota</taxon>
        <taxon>Betaproteobacteria</taxon>
        <taxon>Burkholderiales</taxon>
        <taxon>Burkholderiaceae</taxon>
        <taxon>Burkholderia</taxon>
    </lineage>
</organism>
<dbReference type="RefSeq" id="WP_050453216.1">
    <property type="nucleotide sequence ID" value="NZ_LFJJ01000041.1"/>
</dbReference>